<reference evidence="5" key="1">
    <citation type="journal article" date="2023" name="Science">
        <title>Genome structures resolve the early diversification of teleost fishes.</title>
        <authorList>
            <person name="Parey E."/>
            <person name="Louis A."/>
            <person name="Montfort J."/>
            <person name="Bouchez O."/>
            <person name="Roques C."/>
            <person name="Iampietro C."/>
            <person name="Lluch J."/>
            <person name="Castinel A."/>
            <person name="Donnadieu C."/>
            <person name="Desvignes T."/>
            <person name="Floi Bucao C."/>
            <person name="Jouanno E."/>
            <person name="Wen M."/>
            <person name="Mejri S."/>
            <person name="Dirks R."/>
            <person name="Jansen H."/>
            <person name="Henkel C."/>
            <person name="Chen W.J."/>
            <person name="Zahm M."/>
            <person name="Cabau C."/>
            <person name="Klopp C."/>
            <person name="Thompson A.W."/>
            <person name="Robinson-Rechavi M."/>
            <person name="Braasch I."/>
            <person name="Lecointre G."/>
            <person name="Bobe J."/>
            <person name="Postlethwait J.H."/>
            <person name="Berthelot C."/>
            <person name="Roest Crollius H."/>
            <person name="Guiguen Y."/>
        </authorList>
    </citation>
    <scope>NUCLEOTIDE SEQUENCE</scope>
    <source>
        <strain evidence="5">Concon-B</strain>
    </source>
</reference>
<protein>
    <recommendedName>
        <fullName evidence="4">SH3 domain-containing protein</fullName>
    </recommendedName>
</protein>
<sequence>MYKSLYAFRSPEPNSLHFAAGESFLILERSNLHWWLGSRCSSGETGYIPASYIEKIQAPEHDEVLQSIDRAIEGIHNTAMKNGGKYNLEQRDVLQKLIHHRKETLSRRSPTPANDKQKLPSSSSDLSLCHTPQPPNGLSCGYGRQASEPRSETTEPGDEGLYQVPLQARRAAPLLLPRRRNGGAPGPQLRLPGLWLLPLGGFLGRQPPQCRQQPSPDPQPCPGPAPPAPAPAVPSDSPQPPAEPAAPKKGPAPQPLQPAPSEGKCKAAESPLAPPAAASPSCGPAHSAAVPMTTGAELIELVRKNTSLSYELSRVAVGVVLGHLLSTLPQAVPALEQVLLSLVESKDRSAALPQGQVCHDEQRLEVIFGDLARHREDAQQRSWALYEDHALIACYLEELLQILGAGSCCHGDLQPRALPLPHRRTPTRRCKRMCRANHSEPVLSLVSYYQMEHRVSLRLLLLKVFGAMCSLDSALISTLLNSILPMELARDIQTHTQEHQKMCYSVLVLSMIFSMGEQVPYHHYEQLNSAFVQFQLDVIENGLPSDATEQLPDLCVNLLLAFNLHLKAPESNVIMQTLISKPNVKILSEKILLLLNRGVDPVCMFNHAPPAPHAVLKFLQDLFASEDSAQIFYHTDMMVMIDIAVRQISDLSPGDKLRMEYLSLMHAIIRTTDYVQHRHRLGDLQRALQRILAEGEEGAGQGEEEGGAAMQMDRLIVQQIYKEFPDICQRQD</sequence>
<accession>A0A9Q1D472</accession>
<dbReference type="Proteomes" id="UP001152803">
    <property type="component" value="Unassembled WGS sequence"/>
</dbReference>
<dbReference type="EMBL" id="JAFJMO010000013">
    <property type="protein sequence ID" value="KAJ8258346.1"/>
    <property type="molecule type" value="Genomic_DNA"/>
</dbReference>
<name>A0A9Q1D472_CONCO</name>
<dbReference type="Pfam" id="PF09431">
    <property type="entry name" value="SPIN90_LRD"/>
    <property type="match status" value="1"/>
</dbReference>
<keyword evidence="6" id="KW-1185">Reference proteome</keyword>
<evidence type="ECO:0000256" key="1">
    <source>
        <dbReference type="ARBA" id="ARBA00022443"/>
    </source>
</evidence>
<organism evidence="5 6">
    <name type="scientific">Conger conger</name>
    <name type="common">Conger eel</name>
    <name type="synonym">Muraena conger</name>
    <dbReference type="NCBI Taxonomy" id="82655"/>
    <lineage>
        <taxon>Eukaryota</taxon>
        <taxon>Metazoa</taxon>
        <taxon>Chordata</taxon>
        <taxon>Craniata</taxon>
        <taxon>Vertebrata</taxon>
        <taxon>Euteleostomi</taxon>
        <taxon>Actinopterygii</taxon>
        <taxon>Neopterygii</taxon>
        <taxon>Teleostei</taxon>
        <taxon>Anguilliformes</taxon>
        <taxon>Congridae</taxon>
        <taxon>Conger</taxon>
    </lineage>
</organism>
<feature type="domain" description="SH3" evidence="4">
    <location>
        <begin position="1"/>
        <end position="58"/>
    </location>
</feature>
<dbReference type="GO" id="GO:0006897">
    <property type="term" value="P:endocytosis"/>
    <property type="evidence" value="ECO:0007669"/>
    <property type="project" value="TreeGrafter"/>
</dbReference>
<dbReference type="GO" id="GO:0071933">
    <property type="term" value="F:Arp2/3 complex binding"/>
    <property type="evidence" value="ECO:0007669"/>
    <property type="project" value="TreeGrafter"/>
</dbReference>
<dbReference type="SUPFAM" id="SSF50044">
    <property type="entry name" value="SH3-domain"/>
    <property type="match status" value="1"/>
</dbReference>
<dbReference type="Pfam" id="PF14604">
    <property type="entry name" value="SH3_9"/>
    <property type="match status" value="1"/>
</dbReference>
<gene>
    <name evidence="5" type="ORF">COCON_G00173580</name>
</gene>
<dbReference type="AlphaFoldDB" id="A0A9Q1D472"/>
<comment type="caution">
    <text evidence="5">The sequence shown here is derived from an EMBL/GenBank/DDBJ whole genome shotgun (WGS) entry which is preliminary data.</text>
</comment>
<dbReference type="OrthoDB" id="445362at2759"/>
<evidence type="ECO:0000256" key="2">
    <source>
        <dbReference type="PROSITE-ProRule" id="PRU00192"/>
    </source>
</evidence>
<dbReference type="CDD" id="cd11849">
    <property type="entry name" value="SH3_SPIN90"/>
    <property type="match status" value="1"/>
</dbReference>
<dbReference type="PANTHER" id="PTHR13357">
    <property type="entry name" value="SH3 ADAPTER PROTEIN SPIN90 NCK INTERACTING PROTEIN WITH SH3 DOMAIN"/>
    <property type="match status" value="1"/>
</dbReference>
<dbReference type="Gene3D" id="2.30.30.40">
    <property type="entry name" value="SH3 Domains"/>
    <property type="match status" value="1"/>
</dbReference>
<dbReference type="SMART" id="SM00326">
    <property type="entry name" value="SH3"/>
    <property type="match status" value="1"/>
</dbReference>
<feature type="compositionally biased region" description="Pro residues" evidence="3">
    <location>
        <begin position="215"/>
        <end position="258"/>
    </location>
</feature>
<evidence type="ECO:0000259" key="4">
    <source>
        <dbReference type="PROSITE" id="PS50002"/>
    </source>
</evidence>
<feature type="region of interest" description="Disordered" evidence="3">
    <location>
        <begin position="205"/>
        <end position="288"/>
    </location>
</feature>
<dbReference type="InterPro" id="IPR035514">
    <property type="entry name" value="SPIN90_SH3"/>
</dbReference>
<feature type="region of interest" description="Disordered" evidence="3">
    <location>
        <begin position="101"/>
        <end position="164"/>
    </location>
</feature>
<dbReference type="InterPro" id="IPR030125">
    <property type="entry name" value="SPIN90/Ldb17"/>
</dbReference>
<keyword evidence="1 2" id="KW-0728">SH3 domain</keyword>
<feature type="compositionally biased region" description="Low complexity" evidence="3">
    <location>
        <begin position="205"/>
        <end position="214"/>
    </location>
</feature>
<evidence type="ECO:0000313" key="6">
    <source>
        <dbReference type="Proteomes" id="UP001152803"/>
    </source>
</evidence>
<feature type="compositionally biased region" description="Low complexity" evidence="3">
    <location>
        <begin position="268"/>
        <end position="288"/>
    </location>
</feature>
<dbReference type="InterPro" id="IPR036028">
    <property type="entry name" value="SH3-like_dom_sf"/>
</dbReference>
<dbReference type="InterPro" id="IPR001452">
    <property type="entry name" value="SH3_domain"/>
</dbReference>
<dbReference type="PROSITE" id="PS50002">
    <property type="entry name" value="SH3"/>
    <property type="match status" value="1"/>
</dbReference>
<dbReference type="InterPro" id="IPR018556">
    <property type="entry name" value="SPIN90/Ldb17_LRD"/>
</dbReference>
<proteinExistence type="predicted"/>
<evidence type="ECO:0000313" key="5">
    <source>
        <dbReference type="EMBL" id="KAJ8258346.1"/>
    </source>
</evidence>
<evidence type="ECO:0000256" key="3">
    <source>
        <dbReference type="SAM" id="MobiDB-lite"/>
    </source>
</evidence>
<dbReference type="PANTHER" id="PTHR13357:SF1">
    <property type="entry name" value="NCK-INTERACTING PROTEIN WITH SH3 DOMAIN"/>
    <property type="match status" value="1"/>
</dbReference>
<feature type="compositionally biased region" description="Polar residues" evidence="3">
    <location>
        <begin position="107"/>
        <end position="126"/>
    </location>
</feature>